<keyword evidence="25" id="KW-0511">Multifunctional enzyme</keyword>
<dbReference type="Pfam" id="PF07727">
    <property type="entry name" value="RVT_2"/>
    <property type="match status" value="1"/>
</dbReference>
<keyword evidence="24" id="KW-0807">Transducer</keyword>
<keyword evidence="30" id="KW-1185">Reference proteome</keyword>
<feature type="compositionally biased region" description="Acidic residues" evidence="26">
    <location>
        <begin position="1031"/>
        <end position="1042"/>
    </location>
</feature>
<dbReference type="GO" id="GO:0007165">
    <property type="term" value="P:signal transduction"/>
    <property type="evidence" value="ECO:0007669"/>
    <property type="project" value="UniProtKB-KW"/>
</dbReference>
<dbReference type="SUPFAM" id="SSF50978">
    <property type="entry name" value="WD40 repeat-like"/>
    <property type="match status" value="1"/>
</dbReference>
<name>A0A8J6H6E8_TENMO</name>
<accession>A0A8J6H6E8</accession>
<dbReference type="Pfam" id="PF02949">
    <property type="entry name" value="7tm_6"/>
    <property type="match status" value="1"/>
</dbReference>
<dbReference type="InterPro" id="IPR012337">
    <property type="entry name" value="RNaseH-like_sf"/>
</dbReference>
<keyword evidence="8" id="KW-0479">Metal-binding</keyword>
<dbReference type="SUPFAM" id="SSF57756">
    <property type="entry name" value="Retrovirus zinc finger-like domains"/>
    <property type="match status" value="1"/>
</dbReference>
<evidence type="ECO:0000256" key="12">
    <source>
        <dbReference type="ARBA" id="ARBA00022759"/>
    </source>
</evidence>
<dbReference type="GO" id="GO:0008270">
    <property type="term" value="F:zinc ion binding"/>
    <property type="evidence" value="ECO:0007669"/>
    <property type="project" value="InterPro"/>
</dbReference>
<evidence type="ECO:0000256" key="2">
    <source>
        <dbReference type="ARBA" id="ARBA00004141"/>
    </source>
</evidence>
<sequence>MGDSIQVVHSLQNDIITQEKSGLVKLWTIENNSNYELSKTYTCNGGYCRSVLLDENLIVPQEDSTLDIIQIKTMTKLNRLVPHKPKLGNVMCIQKVELGGKIYILGGYETGDIILWDYDTSQPCGHLKLREYITSLTFDPVSGRGICGNASNTLQIFTIDRNFNITLKCDISITNDGCNIVKLRRDRKIFVSGGWDGSLRLFSWKSLRLLVVLSEHRGAVTDVQFSPKTEGGLQVPIVMEFRVATLQKYSLTLKMKTSKYLKSMNCYPGKCQMTLMMMTLKNKKKIIKRNSAHLYRYRSIQINGLSISKMELAKHIKPLAGETDWPIWKRKIRDLLDYHEGALDAIDGRLVKPEPLQVGAEDNVVKEHKMKSDFFRKANSYAKSMISSSVTDTVYQKIMNKDTAHEAWEALKLNFEASSKDQLFKICTEFFAFSWINGEDVSTHVAKLKNLWFELNNGLKAKNENALPDLILVCKVLQILPGDFENFRSSWMLLSKNEEKTFEELITQLCMYERNFRKITEGATGAAFLVKSEKKKSKKSKENDICNYCKKKGHWVKKCYKWIADGRPQKNAPQSNSLDTNIALYVISEDILQVETNSSGWWIDNGATKHVTNCPDLFIEFQEFQSPCIIKAAGQEALKAIGKGTIQIWSFTGSNSLKMTLNDVWLVPQISKNLFSVLAAQDRNENSRFLSTATECYLEVNGKTVLCGSRVKGGTLYKAAIEPVIPGKEERVSIAKATNSTLQLYHERWGHQDKQHVRQMLKSELGIDVKLVRDICEPCVFGKAHRLPFGTRVKTTKPGELFSTDVVRPFCESFSKKRFLVVFKDSYTKFRYGFVMKQKSDVKVVLKQFLAHAKTLGHNIQELLSDNGGEFDCEEVKRILSENGISQRLTAPYTPEQNDGSERENRTIVEMARTFKYSNSEVEFPDAIWAELVTSAIYILNRTGKSSKDGKPRIKHLRIIGSSCYVHIPAERRKKMDKKAVKGFLVGYDGDERYRIYVPNDHKVILSRDIQFQEKINDCISKVKLPMKDIENEDQVEEEDRLDEQKIDTEGKSEINSEDSQKLRKASRGDEEYETRSELGDIDEEEETSQQTSGRVLRDRSTLKKPKHLEDYTMIVEEFVNQVTEDPATFEDALRSENSAEWKKAMDREITSLKENQTWILTDLPPGAKAIPCKWVFRLKKNPDGSIDKYKGRLVVKGFSQRHGIDYSETFSPVAKMGTIRSILSIAASEKMHLIQFDVSTAFLYGEVEETVFMRQPQGYEDGTSKVCQLKRSLYGLKQAPRCWNKRFGDFLQRHGFKASDADPCLYIRERSGRKLILVIYVDDELKSEFKIVSKKADYFLGLEIEHEEKFIKIHQKTYAKKILERFNFSECKPVSTPMLKGTEISTSEKDNQAQKFPYRQAVGALMYLMLGTRPDLAYSVGLFREHSKIQLERTNVDEGFLNVYSDADFGGCTSTGRSTSGVIVRYAGGAISWMSQRQPVVATSTTEAEIIAANEGAKEAIWLNRLFRGIIQLKDVPIIQVDNSAAVRLAQNAEFHRRTKHISIKHFFIREKVTEGKLGVQQISTEHQNYDLRNTFNIEKSLLLFSGFYPRRDKKNNCLYTFSALFHTCVLYAQLLSMLIQLILERDDLSKVSETLHYFVTHVTFLYKLKNFTSRGKNLLNIEDTLTLPVFYGFSFDQLRQLKREMDDCKTVGKVFRITCVGAVALYGMVPFLDKNKSMSLPLPGWIPDKVIGKYYHATFLFQMTAVTMTAYVNSTIDILTWMLMTVGSAQFNILKENLKNIDYRSEGNDKQSKIIERNFNKCVKHHKAIVEFVYKIEYTFSNGIFLQFFASVIVICATGFLMIIVRHFFICG</sequence>
<evidence type="ECO:0000259" key="28">
    <source>
        <dbReference type="PROSITE" id="PS50994"/>
    </source>
</evidence>
<dbReference type="InterPro" id="IPR013103">
    <property type="entry name" value="RVT_2"/>
</dbReference>
<evidence type="ECO:0000256" key="26">
    <source>
        <dbReference type="SAM" id="MobiDB-lite"/>
    </source>
</evidence>
<evidence type="ECO:0000256" key="9">
    <source>
        <dbReference type="ARBA" id="ARBA00022725"/>
    </source>
</evidence>
<keyword evidence="5" id="KW-0645">Protease</keyword>
<dbReference type="InterPro" id="IPR039537">
    <property type="entry name" value="Retrotran_Ty1/copia-like"/>
</dbReference>
<dbReference type="InterPro" id="IPR036397">
    <property type="entry name" value="RNaseH_sf"/>
</dbReference>
<evidence type="ECO:0000256" key="3">
    <source>
        <dbReference type="ARBA" id="ARBA00022606"/>
    </source>
</evidence>
<evidence type="ECO:0000256" key="11">
    <source>
        <dbReference type="ARBA" id="ARBA00022750"/>
    </source>
</evidence>
<feature type="compositionally biased region" description="Basic and acidic residues" evidence="26">
    <location>
        <begin position="1043"/>
        <end position="1079"/>
    </location>
</feature>
<dbReference type="Pfam" id="PF14223">
    <property type="entry name" value="Retrotran_gag_2"/>
    <property type="match status" value="1"/>
</dbReference>
<keyword evidence="6 27" id="KW-0812">Transmembrane</keyword>
<feature type="domain" description="Integrase catalytic" evidence="28">
    <location>
        <begin position="794"/>
        <end position="961"/>
    </location>
</feature>
<dbReference type="SUPFAM" id="SSF53098">
    <property type="entry name" value="Ribonuclease H-like"/>
    <property type="match status" value="1"/>
</dbReference>
<evidence type="ECO:0000256" key="10">
    <source>
        <dbReference type="ARBA" id="ARBA00022741"/>
    </source>
</evidence>
<dbReference type="SUPFAM" id="SSF56672">
    <property type="entry name" value="DNA/RNA polymerases"/>
    <property type="match status" value="1"/>
</dbReference>
<dbReference type="GO" id="GO:0003676">
    <property type="term" value="F:nucleic acid binding"/>
    <property type="evidence" value="ECO:0007669"/>
    <property type="project" value="InterPro"/>
</dbReference>
<evidence type="ECO:0000256" key="18">
    <source>
        <dbReference type="ARBA" id="ARBA00022932"/>
    </source>
</evidence>
<evidence type="ECO:0000256" key="20">
    <source>
        <dbReference type="ARBA" id="ARBA00023113"/>
    </source>
</evidence>
<dbReference type="GO" id="GO:0005524">
    <property type="term" value="F:ATP binding"/>
    <property type="evidence" value="ECO:0007669"/>
    <property type="project" value="UniProtKB-KW"/>
</dbReference>
<gene>
    <name evidence="29" type="ORF">GEV33_014069</name>
</gene>
<dbReference type="CDD" id="cd09272">
    <property type="entry name" value="RNase_HI_RT_Ty1"/>
    <property type="match status" value="1"/>
</dbReference>
<reference evidence="29" key="1">
    <citation type="journal article" date="2020" name="J Insects Food Feed">
        <title>The yellow mealworm (Tenebrio molitor) genome: a resource for the emerging insects as food and feed industry.</title>
        <authorList>
            <person name="Eriksson T."/>
            <person name="Andere A."/>
            <person name="Kelstrup H."/>
            <person name="Emery V."/>
            <person name="Picard C."/>
        </authorList>
    </citation>
    <scope>NUCLEOTIDE SEQUENCE</scope>
    <source>
        <strain evidence="29">Stoneville</strain>
        <tissue evidence="29">Whole head</tissue>
    </source>
</reference>
<evidence type="ECO:0000256" key="16">
    <source>
        <dbReference type="ARBA" id="ARBA00022908"/>
    </source>
</evidence>
<keyword evidence="22" id="KW-0675">Receptor</keyword>
<comment type="function">
    <text evidence="1">The aspartyl protease (PR) mediates the proteolytic cleavages of the Gag and Gag-Pol polyproteins after assembly of the VLP.</text>
</comment>
<dbReference type="Pfam" id="PF22936">
    <property type="entry name" value="Pol_BBD"/>
    <property type="match status" value="1"/>
</dbReference>
<dbReference type="GO" id="GO:0015074">
    <property type="term" value="P:DNA integration"/>
    <property type="evidence" value="ECO:0007669"/>
    <property type="project" value="UniProtKB-KW"/>
</dbReference>
<evidence type="ECO:0000256" key="13">
    <source>
        <dbReference type="ARBA" id="ARBA00022801"/>
    </source>
</evidence>
<keyword evidence="4" id="KW-1188">Viral release from host cell</keyword>
<dbReference type="GO" id="GO:0006310">
    <property type="term" value="P:DNA recombination"/>
    <property type="evidence" value="ECO:0007669"/>
    <property type="project" value="UniProtKB-KW"/>
</dbReference>
<evidence type="ECO:0000256" key="4">
    <source>
        <dbReference type="ARBA" id="ARBA00022612"/>
    </source>
</evidence>
<evidence type="ECO:0000256" key="5">
    <source>
        <dbReference type="ARBA" id="ARBA00022670"/>
    </source>
</evidence>
<reference evidence="29" key="2">
    <citation type="submission" date="2021-08" db="EMBL/GenBank/DDBJ databases">
        <authorList>
            <person name="Eriksson T."/>
        </authorList>
    </citation>
    <scope>NUCLEOTIDE SEQUENCE</scope>
    <source>
        <strain evidence="29">Stoneville</strain>
        <tissue evidence="29">Whole head</tissue>
    </source>
</reference>
<evidence type="ECO:0000256" key="17">
    <source>
        <dbReference type="ARBA" id="ARBA00022918"/>
    </source>
</evidence>
<dbReference type="GO" id="GO:0004519">
    <property type="term" value="F:endonuclease activity"/>
    <property type="evidence" value="ECO:0007669"/>
    <property type="project" value="UniProtKB-KW"/>
</dbReference>
<dbReference type="GO" id="GO:0004984">
    <property type="term" value="F:olfactory receptor activity"/>
    <property type="evidence" value="ECO:0007669"/>
    <property type="project" value="InterPro"/>
</dbReference>
<dbReference type="Proteomes" id="UP000719412">
    <property type="component" value="Unassembled WGS sequence"/>
</dbReference>
<evidence type="ECO:0000256" key="19">
    <source>
        <dbReference type="ARBA" id="ARBA00022989"/>
    </source>
</evidence>
<dbReference type="PROSITE" id="PS50994">
    <property type="entry name" value="INTEGRASE"/>
    <property type="match status" value="1"/>
</dbReference>
<keyword evidence="14" id="KW-0067">ATP-binding</keyword>
<keyword evidence="7" id="KW-0540">Nuclease</keyword>
<evidence type="ECO:0000256" key="27">
    <source>
        <dbReference type="SAM" id="Phobius"/>
    </source>
</evidence>
<dbReference type="InterPro" id="IPR043502">
    <property type="entry name" value="DNA/RNA_pol_sf"/>
</dbReference>
<evidence type="ECO:0000256" key="14">
    <source>
        <dbReference type="ARBA" id="ARBA00022840"/>
    </source>
</evidence>
<keyword evidence="21 27" id="KW-0472">Membrane</keyword>
<evidence type="ECO:0000256" key="6">
    <source>
        <dbReference type="ARBA" id="ARBA00022692"/>
    </source>
</evidence>
<dbReference type="InterPro" id="IPR054722">
    <property type="entry name" value="PolX-like_BBD"/>
</dbReference>
<keyword evidence="16" id="KW-0229">DNA integration</keyword>
<evidence type="ECO:0000256" key="7">
    <source>
        <dbReference type="ARBA" id="ARBA00022722"/>
    </source>
</evidence>
<dbReference type="EMBL" id="JABDTM020028581">
    <property type="protein sequence ID" value="KAH0808722.1"/>
    <property type="molecule type" value="Genomic_DNA"/>
</dbReference>
<evidence type="ECO:0000256" key="23">
    <source>
        <dbReference type="ARBA" id="ARBA00023172"/>
    </source>
</evidence>
<evidence type="ECO:0000256" key="24">
    <source>
        <dbReference type="ARBA" id="ARBA00023224"/>
    </source>
</evidence>
<dbReference type="GO" id="GO:0005549">
    <property type="term" value="F:odorant binding"/>
    <property type="evidence" value="ECO:0007669"/>
    <property type="project" value="InterPro"/>
</dbReference>
<keyword evidence="12" id="KW-0255">Endonuclease</keyword>
<keyword evidence="13" id="KW-0378">Hydrolase</keyword>
<dbReference type="GO" id="GO:0016020">
    <property type="term" value="C:membrane"/>
    <property type="evidence" value="ECO:0007669"/>
    <property type="project" value="UniProtKB-SubCell"/>
</dbReference>
<keyword evidence="10" id="KW-0547">Nucleotide-binding</keyword>
<evidence type="ECO:0000313" key="30">
    <source>
        <dbReference type="Proteomes" id="UP000719412"/>
    </source>
</evidence>
<keyword evidence="20" id="KW-0917">Virion maturation</keyword>
<dbReference type="InterPro" id="IPR001584">
    <property type="entry name" value="Integrase_cat-core"/>
</dbReference>
<dbReference type="GO" id="GO:0004190">
    <property type="term" value="F:aspartic-type endopeptidase activity"/>
    <property type="evidence" value="ECO:0007669"/>
    <property type="project" value="UniProtKB-KW"/>
</dbReference>
<evidence type="ECO:0000256" key="22">
    <source>
        <dbReference type="ARBA" id="ARBA00023170"/>
    </source>
</evidence>
<dbReference type="Gene3D" id="3.30.420.10">
    <property type="entry name" value="Ribonuclease H-like superfamily/Ribonuclease H"/>
    <property type="match status" value="1"/>
</dbReference>
<comment type="subcellular location">
    <subcellularLocation>
        <location evidence="2">Membrane</location>
        <topology evidence="2">Multi-pass membrane protein</topology>
    </subcellularLocation>
</comment>
<organism evidence="29 30">
    <name type="scientific">Tenebrio molitor</name>
    <name type="common">Yellow mealworm beetle</name>
    <dbReference type="NCBI Taxonomy" id="7067"/>
    <lineage>
        <taxon>Eukaryota</taxon>
        <taxon>Metazoa</taxon>
        <taxon>Ecdysozoa</taxon>
        <taxon>Arthropoda</taxon>
        <taxon>Hexapoda</taxon>
        <taxon>Insecta</taxon>
        <taxon>Pterygota</taxon>
        <taxon>Neoptera</taxon>
        <taxon>Endopterygota</taxon>
        <taxon>Coleoptera</taxon>
        <taxon>Polyphaga</taxon>
        <taxon>Cucujiformia</taxon>
        <taxon>Tenebrionidae</taxon>
        <taxon>Tenebrio</taxon>
    </lineage>
</organism>
<proteinExistence type="predicted"/>
<dbReference type="Pfam" id="PF00665">
    <property type="entry name" value="rve"/>
    <property type="match status" value="1"/>
</dbReference>
<dbReference type="GO" id="GO:0003887">
    <property type="term" value="F:DNA-directed DNA polymerase activity"/>
    <property type="evidence" value="ECO:0007669"/>
    <property type="project" value="UniProtKB-KW"/>
</dbReference>
<dbReference type="PANTHER" id="PTHR42648:SF11">
    <property type="entry name" value="TRANSPOSON TY4-P GAG-POL POLYPROTEIN"/>
    <property type="match status" value="1"/>
</dbReference>
<dbReference type="GO" id="GO:0042575">
    <property type="term" value="C:DNA polymerase complex"/>
    <property type="evidence" value="ECO:0007669"/>
    <property type="project" value="UniProtKB-ARBA"/>
</dbReference>
<dbReference type="InterPro" id="IPR036875">
    <property type="entry name" value="Znf_CCHC_sf"/>
</dbReference>
<evidence type="ECO:0000256" key="21">
    <source>
        <dbReference type="ARBA" id="ARBA00023136"/>
    </source>
</evidence>
<dbReference type="Pfam" id="PF25597">
    <property type="entry name" value="SH3_retrovirus"/>
    <property type="match status" value="1"/>
</dbReference>
<keyword evidence="17" id="KW-0695">RNA-directed DNA polymerase</keyword>
<keyword evidence="18" id="KW-0548">Nucleotidyltransferase</keyword>
<dbReference type="Gene3D" id="4.10.60.10">
    <property type="entry name" value="Zinc finger, CCHC-type"/>
    <property type="match status" value="1"/>
</dbReference>
<dbReference type="Gene3D" id="2.130.10.10">
    <property type="entry name" value="YVTN repeat-like/Quinoprotein amine dehydrogenase"/>
    <property type="match status" value="1"/>
</dbReference>
<keyword evidence="18" id="KW-0808">Transferase</keyword>
<evidence type="ECO:0000313" key="29">
    <source>
        <dbReference type="EMBL" id="KAH0808722.1"/>
    </source>
</evidence>
<protein>
    <recommendedName>
        <fullName evidence="28">Integrase catalytic domain-containing protein</fullName>
    </recommendedName>
</protein>
<keyword evidence="18" id="KW-0239">DNA-directed DNA polymerase</keyword>
<dbReference type="GO" id="GO:0006508">
    <property type="term" value="P:proteolysis"/>
    <property type="evidence" value="ECO:0007669"/>
    <property type="project" value="UniProtKB-KW"/>
</dbReference>
<evidence type="ECO:0000256" key="15">
    <source>
        <dbReference type="ARBA" id="ARBA00022842"/>
    </source>
</evidence>
<keyword evidence="15" id="KW-0460">Magnesium</keyword>
<feature type="transmembrane region" description="Helical" evidence="27">
    <location>
        <begin position="1826"/>
        <end position="1851"/>
    </location>
</feature>
<keyword evidence="3" id="KW-0716">Sensory transduction</keyword>
<dbReference type="InterPro" id="IPR015943">
    <property type="entry name" value="WD40/YVTN_repeat-like_dom_sf"/>
</dbReference>
<dbReference type="GO" id="GO:0003964">
    <property type="term" value="F:RNA-directed DNA polymerase activity"/>
    <property type="evidence" value="ECO:0007669"/>
    <property type="project" value="UniProtKB-KW"/>
</dbReference>
<dbReference type="PANTHER" id="PTHR42648">
    <property type="entry name" value="TRANSPOSASE, PUTATIVE-RELATED"/>
    <property type="match status" value="1"/>
</dbReference>
<dbReference type="InterPro" id="IPR004117">
    <property type="entry name" value="7tm6_olfct_rcpt"/>
</dbReference>
<keyword evidence="23" id="KW-0233">DNA recombination</keyword>
<dbReference type="InterPro" id="IPR036322">
    <property type="entry name" value="WD40_repeat_dom_sf"/>
</dbReference>
<comment type="caution">
    <text evidence="29">The sequence shown here is derived from an EMBL/GenBank/DDBJ whole genome shotgun (WGS) entry which is preliminary data.</text>
</comment>
<evidence type="ECO:0000256" key="1">
    <source>
        <dbReference type="ARBA" id="ARBA00002180"/>
    </source>
</evidence>
<keyword evidence="9" id="KW-0552">Olfaction</keyword>
<feature type="region of interest" description="Disordered" evidence="26">
    <location>
        <begin position="1031"/>
        <end position="1101"/>
    </location>
</feature>
<keyword evidence="11" id="KW-0064">Aspartyl protease</keyword>
<evidence type="ECO:0000256" key="25">
    <source>
        <dbReference type="ARBA" id="ARBA00023268"/>
    </source>
</evidence>
<evidence type="ECO:0000256" key="8">
    <source>
        <dbReference type="ARBA" id="ARBA00022723"/>
    </source>
</evidence>
<keyword evidence="19 27" id="KW-1133">Transmembrane helix</keyword>
<dbReference type="InterPro" id="IPR057670">
    <property type="entry name" value="SH3_retrovirus"/>
</dbReference>